<dbReference type="SMART" id="SM00091">
    <property type="entry name" value="PAS"/>
    <property type="match status" value="2"/>
</dbReference>
<evidence type="ECO:0000313" key="5">
    <source>
        <dbReference type="EMBL" id="SMC71062.1"/>
    </source>
</evidence>
<protein>
    <submittedName>
        <fullName evidence="5">PAS domain S-box-containing protein/diguanylate cyclase (GGDEF) domain-containing protein</fullName>
    </submittedName>
</protein>
<dbReference type="InterPro" id="IPR000160">
    <property type="entry name" value="GGDEF_dom"/>
</dbReference>
<dbReference type="SUPFAM" id="SSF109604">
    <property type="entry name" value="HD-domain/PDEase-like"/>
    <property type="match status" value="1"/>
</dbReference>
<dbReference type="InterPro" id="IPR003018">
    <property type="entry name" value="GAF"/>
</dbReference>
<dbReference type="OrthoDB" id="9798833at2"/>
<dbReference type="InterPro" id="IPR029016">
    <property type="entry name" value="GAF-like_dom_sf"/>
</dbReference>
<feature type="domain" description="HD-GYP" evidence="4">
    <location>
        <begin position="629"/>
        <end position="815"/>
    </location>
</feature>
<dbReference type="PANTHER" id="PTHR43155">
    <property type="entry name" value="CYCLIC DI-GMP PHOSPHODIESTERASE PA4108-RELATED"/>
    <property type="match status" value="1"/>
</dbReference>
<keyword evidence="1" id="KW-0175">Coiled coil</keyword>
<dbReference type="Pfam" id="PF13185">
    <property type="entry name" value="GAF_2"/>
    <property type="match status" value="1"/>
</dbReference>
<dbReference type="InterPro" id="IPR037522">
    <property type="entry name" value="HD_GYP_dom"/>
</dbReference>
<dbReference type="NCBIfam" id="TIGR00254">
    <property type="entry name" value="GGDEF"/>
    <property type="match status" value="1"/>
</dbReference>
<dbReference type="InterPro" id="IPR013656">
    <property type="entry name" value="PAS_4"/>
</dbReference>
<evidence type="ECO:0000313" key="6">
    <source>
        <dbReference type="Proteomes" id="UP000192738"/>
    </source>
</evidence>
<evidence type="ECO:0000259" key="2">
    <source>
        <dbReference type="PROSITE" id="PS50112"/>
    </source>
</evidence>
<dbReference type="Proteomes" id="UP000192738">
    <property type="component" value="Unassembled WGS sequence"/>
</dbReference>
<keyword evidence="6" id="KW-1185">Reference proteome</keyword>
<dbReference type="PROSITE" id="PS50887">
    <property type="entry name" value="GGDEF"/>
    <property type="match status" value="1"/>
</dbReference>
<dbReference type="SUPFAM" id="SSF55073">
    <property type="entry name" value="Nucleotide cyclase"/>
    <property type="match status" value="1"/>
</dbReference>
<proteinExistence type="predicted"/>
<dbReference type="STRING" id="112901.SAMN04488500_107109"/>
<dbReference type="Pfam" id="PF13426">
    <property type="entry name" value="PAS_9"/>
    <property type="match status" value="1"/>
</dbReference>
<dbReference type="Pfam" id="PF08448">
    <property type="entry name" value="PAS_4"/>
    <property type="match status" value="1"/>
</dbReference>
<dbReference type="Pfam" id="PF00990">
    <property type="entry name" value="GGDEF"/>
    <property type="match status" value="1"/>
</dbReference>
<dbReference type="NCBIfam" id="TIGR00229">
    <property type="entry name" value="sensory_box"/>
    <property type="match status" value="2"/>
</dbReference>
<dbReference type="InterPro" id="IPR043128">
    <property type="entry name" value="Rev_trsase/Diguanyl_cyclase"/>
</dbReference>
<dbReference type="AlphaFoldDB" id="A0A1W2BEB3"/>
<dbReference type="CDD" id="cd00077">
    <property type="entry name" value="HDc"/>
    <property type="match status" value="1"/>
</dbReference>
<dbReference type="InterPro" id="IPR000014">
    <property type="entry name" value="PAS"/>
</dbReference>
<dbReference type="InterPro" id="IPR035965">
    <property type="entry name" value="PAS-like_dom_sf"/>
</dbReference>
<evidence type="ECO:0000256" key="1">
    <source>
        <dbReference type="SAM" id="Coils"/>
    </source>
</evidence>
<feature type="domain" description="GGDEF" evidence="3">
    <location>
        <begin position="506"/>
        <end position="638"/>
    </location>
</feature>
<organism evidence="5 6">
    <name type="scientific">Sporomusa malonica</name>
    <dbReference type="NCBI Taxonomy" id="112901"/>
    <lineage>
        <taxon>Bacteria</taxon>
        <taxon>Bacillati</taxon>
        <taxon>Bacillota</taxon>
        <taxon>Negativicutes</taxon>
        <taxon>Selenomonadales</taxon>
        <taxon>Sporomusaceae</taxon>
        <taxon>Sporomusa</taxon>
    </lineage>
</organism>
<evidence type="ECO:0000259" key="4">
    <source>
        <dbReference type="PROSITE" id="PS51832"/>
    </source>
</evidence>
<dbReference type="SUPFAM" id="SSF55781">
    <property type="entry name" value="GAF domain-like"/>
    <property type="match status" value="1"/>
</dbReference>
<dbReference type="SMART" id="SM00267">
    <property type="entry name" value="GGDEF"/>
    <property type="match status" value="1"/>
</dbReference>
<name>A0A1W2BEB3_9FIRM</name>
<dbReference type="PROSITE" id="PS50112">
    <property type="entry name" value="PAS"/>
    <property type="match status" value="1"/>
</dbReference>
<feature type="coiled-coil region" evidence="1">
    <location>
        <begin position="127"/>
        <end position="172"/>
    </location>
</feature>
<dbReference type="PANTHER" id="PTHR43155:SF2">
    <property type="entry name" value="CYCLIC DI-GMP PHOSPHODIESTERASE PA4108"/>
    <property type="match status" value="1"/>
</dbReference>
<dbReference type="SMART" id="SM00065">
    <property type="entry name" value="GAF"/>
    <property type="match status" value="1"/>
</dbReference>
<dbReference type="Gene3D" id="3.30.70.270">
    <property type="match status" value="1"/>
</dbReference>
<dbReference type="InterPro" id="IPR029787">
    <property type="entry name" value="Nucleotide_cyclase"/>
</dbReference>
<dbReference type="InterPro" id="IPR003607">
    <property type="entry name" value="HD/PDEase_dom"/>
</dbReference>
<dbReference type="Gene3D" id="1.10.3210.10">
    <property type="entry name" value="Hypothetical protein af1432"/>
    <property type="match status" value="1"/>
</dbReference>
<dbReference type="SUPFAM" id="SSF55785">
    <property type="entry name" value="PYP-like sensor domain (PAS domain)"/>
    <property type="match status" value="2"/>
</dbReference>
<evidence type="ECO:0000259" key="3">
    <source>
        <dbReference type="PROSITE" id="PS50887"/>
    </source>
</evidence>
<feature type="domain" description="PAS" evidence="2">
    <location>
        <begin position="15"/>
        <end position="85"/>
    </location>
</feature>
<dbReference type="RefSeq" id="WP_084575620.1">
    <property type="nucleotide sequence ID" value="NZ_CP155572.1"/>
</dbReference>
<dbReference type="PROSITE" id="PS51832">
    <property type="entry name" value="HD_GYP"/>
    <property type="match status" value="1"/>
</dbReference>
<dbReference type="Gene3D" id="3.30.450.20">
    <property type="entry name" value="PAS domain"/>
    <property type="match status" value="2"/>
</dbReference>
<dbReference type="Gene3D" id="3.30.450.40">
    <property type="match status" value="1"/>
</dbReference>
<dbReference type="CDD" id="cd01949">
    <property type="entry name" value="GGDEF"/>
    <property type="match status" value="1"/>
</dbReference>
<dbReference type="Pfam" id="PF13487">
    <property type="entry name" value="HD_5"/>
    <property type="match status" value="1"/>
</dbReference>
<sequence length="815" mass="91429">MVSADDGVNMLDYKDVVLYKNLVEQARDIILLISTDGKIVEANQAAVNAYGYSLNELRGMCIYDLRSPDTLSQVDDQIRMAQQKGILFRTFHVRRNGEQFPVEVNSQQVQLPEGEALLSIVRDITEAAALETLLRKSEEKYSVLNEELTAAYEELLASEEELRQQFDELLAREEIISRQNVILTSLHDTAVGLMHKIELDDLLAMIVSSATQLAGTPNGFLSLVDEAAGVFERKAAVGTCTQDITKRIKVTEGLLGRVYRTGKIAIVNDYNTWEHRLRHPFFDEVHYFVIIPLRRGSKVIGALGLAFAEQDKGLAEYEVALLQRFSDLAAIALDNATLVRSCKNELQERRQAEEALKISQSSNQALINAIPDPMFIIKHDGTFVDYKAGKEQLLMPPDCFLGRTVFELFPAETAAKMLQSIELVLANGDIQNFEYQLTVHGKVEHYEVRIIVSGEDEVLAINRNITDRKRMEERLEFLSLHDALTKVYNRAFFEDQMKRIQRLEDGSAGIIICDVDGLKMVNDTLGHMMGDQILQAVAGILASCCSSNDLIARIGGDEFAILLPGNSVKQIASCCQRVREKIDSYNAQNPTVPISLSMGFSACPEPPVDMDALLKQADDSMNREKLHRQKSTRSAIVKALVKALEARDYITEGHGDRLQDLIEAFADIVELPETSIADLRLLARFHDIGKVGIPDSILFKPSRLTEEEWVVMRQHCEIGYRIAVSAPDLVPIADWILKHQEWWNGQGYPLGLKGEAIPIECRMLSIVDAFDAMTSDRPYRQAMSKEDAIAELYRCAGRQFDPNLVDKFGILVQTF</sequence>
<gene>
    <name evidence="5" type="ORF">SAMN04488500_107109</name>
</gene>
<dbReference type="EMBL" id="FWXI01000007">
    <property type="protein sequence ID" value="SMC71062.1"/>
    <property type="molecule type" value="Genomic_DNA"/>
</dbReference>
<reference evidence="5 6" key="1">
    <citation type="submission" date="2017-04" db="EMBL/GenBank/DDBJ databases">
        <authorList>
            <person name="Afonso C.L."/>
            <person name="Miller P.J."/>
            <person name="Scott M.A."/>
            <person name="Spackman E."/>
            <person name="Goraichik I."/>
            <person name="Dimitrov K.M."/>
            <person name="Suarez D.L."/>
            <person name="Swayne D.E."/>
        </authorList>
    </citation>
    <scope>NUCLEOTIDE SEQUENCE [LARGE SCALE GENOMIC DNA]</scope>
    <source>
        <strain evidence="5 6">DSM 5090</strain>
    </source>
</reference>
<dbReference type="SMART" id="SM00471">
    <property type="entry name" value="HDc"/>
    <property type="match status" value="1"/>
</dbReference>
<dbReference type="CDD" id="cd00130">
    <property type="entry name" value="PAS"/>
    <property type="match status" value="2"/>
</dbReference>
<accession>A0A1W2BEB3</accession>